<evidence type="ECO:0000313" key="1">
    <source>
        <dbReference type="EMBL" id="KAF2147140.1"/>
    </source>
</evidence>
<dbReference type="EMBL" id="ML995474">
    <property type="protein sequence ID" value="KAF2147140.1"/>
    <property type="molecule type" value="Genomic_DNA"/>
</dbReference>
<dbReference type="GeneID" id="54295300"/>
<organism evidence="1 2">
    <name type="scientific">Aplosporella prunicola CBS 121167</name>
    <dbReference type="NCBI Taxonomy" id="1176127"/>
    <lineage>
        <taxon>Eukaryota</taxon>
        <taxon>Fungi</taxon>
        <taxon>Dikarya</taxon>
        <taxon>Ascomycota</taxon>
        <taxon>Pezizomycotina</taxon>
        <taxon>Dothideomycetes</taxon>
        <taxon>Dothideomycetes incertae sedis</taxon>
        <taxon>Botryosphaeriales</taxon>
        <taxon>Aplosporellaceae</taxon>
        <taxon>Aplosporella</taxon>
    </lineage>
</organism>
<accession>A0A6A6BT24</accession>
<name>A0A6A6BT24_9PEZI</name>
<keyword evidence="2" id="KW-1185">Reference proteome</keyword>
<dbReference type="RefSeq" id="XP_033402848.1">
    <property type="nucleotide sequence ID" value="XM_033537804.1"/>
</dbReference>
<protein>
    <submittedName>
        <fullName evidence="1">Uncharacterized protein</fullName>
    </submittedName>
</protein>
<dbReference type="AlphaFoldDB" id="A0A6A6BT24"/>
<proteinExistence type="predicted"/>
<reference evidence="1" key="1">
    <citation type="journal article" date="2020" name="Stud. Mycol.">
        <title>101 Dothideomycetes genomes: a test case for predicting lifestyles and emergence of pathogens.</title>
        <authorList>
            <person name="Haridas S."/>
            <person name="Albert R."/>
            <person name="Binder M."/>
            <person name="Bloem J."/>
            <person name="Labutti K."/>
            <person name="Salamov A."/>
            <person name="Andreopoulos B."/>
            <person name="Baker S."/>
            <person name="Barry K."/>
            <person name="Bills G."/>
            <person name="Bluhm B."/>
            <person name="Cannon C."/>
            <person name="Castanera R."/>
            <person name="Culley D."/>
            <person name="Daum C."/>
            <person name="Ezra D."/>
            <person name="Gonzalez J."/>
            <person name="Henrissat B."/>
            <person name="Kuo A."/>
            <person name="Liang C."/>
            <person name="Lipzen A."/>
            <person name="Lutzoni F."/>
            <person name="Magnuson J."/>
            <person name="Mondo S."/>
            <person name="Nolan M."/>
            <person name="Ohm R."/>
            <person name="Pangilinan J."/>
            <person name="Park H.-J."/>
            <person name="Ramirez L."/>
            <person name="Alfaro M."/>
            <person name="Sun H."/>
            <person name="Tritt A."/>
            <person name="Yoshinaga Y."/>
            <person name="Zwiers L.-H."/>
            <person name="Turgeon B."/>
            <person name="Goodwin S."/>
            <person name="Spatafora J."/>
            <person name="Crous P."/>
            <person name="Grigoriev I."/>
        </authorList>
    </citation>
    <scope>NUCLEOTIDE SEQUENCE</scope>
    <source>
        <strain evidence="1">CBS 121167</strain>
    </source>
</reference>
<evidence type="ECO:0000313" key="2">
    <source>
        <dbReference type="Proteomes" id="UP000799438"/>
    </source>
</evidence>
<gene>
    <name evidence="1" type="ORF">K452DRAFT_2409</name>
</gene>
<sequence>MCIYIVILSSNDFSTSISERRRSHIHIQHYHTRATNPPTPSHHPPLRYKKINTKLHATPAYKPAPPSPIRPLGHSSLVKNNQIPITLKPATFGPRRSVIHCYDGLSSSSNPGVSSSARLCRFFGVPFQGRCVFASGSHSAVYTC</sequence>
<dbReference type="Proteomes" id="UP000799438">
    <property type="component" value="Unassembled WGS sequence"/>
</dbReference>